<sequence>MTALPLPVYVGLALMYAMAGTAAWGGFALAFGRRTLAGAAPTVCAMLFFLALAFHPLPDIVALSSECPLASAEPNWSPLGFVRDATQAWEDQPNLAGFARHNPLYSAVMNLLLCVLVGKLWKQYISNRYIAAGLGFAFSLFVEVTQATGVFGVYPCAYRKFDVDDLLLNTVGVVIGFVL</sequence>
<keyword evidence="1" id="KW-0812">Transmembrane</keyword>
<feature type="domain" description="VanZ-like" evidence="2">
    <location>
        <begin position="44"/>
        <end position="179"/>
    </location>
</feature>
<dbReference type="RefSeq" id="WP_209843599.1">
    <property type="nucleotide sequence ID" value="NZ_JAGGJP010000043.1"/>
</dbReference>
<reference evidence="4" key="1">
    <citation type="journal article" date="2019" name="Int. J. Syst. Evol. Microbiol.">
        <title>The Global Catalogue of Microorganisms (GCM) 10K type strain sequencing project: providing services to taxonomists for standard genome sequencing and annotation.</title>
        <authorList>
            <consortium name="The Broad Institute Genomics Platform"/>
            <consortium name="The Broad Institute Genome Sequencing Center for Infectious Disease"/>
            <person name="Wu L."/>
            <person name="Ma J."/>
        </authorList>
    </citation>
    <scope>NUCLEOTIDE SEQUENCE [LARGE SCALE GENOMIC DNA]</scope>
    <source>
        <strain evidence="4">KACC 11588</strain>
    </source>
</reference>
<evidence type="ECO:0000313" key="3">
    <source>
        <dbReference type="EMBL" id="MFC5568406.1"/>
    </source>
</evidence>
<dbReference type="Pfam" id="PF04892">
    <property type="entry name" value="VanZ"/>
    <property type="match status" value="1"/>
</dbReference>
<dbReference type="InterPro" id="IPR053150">
    <property type="entry name" value="Teicoplanin_resist-assoc"/>
</dbReference>
<keyword evidence="1" id="KW-0472">Membrane</keyword>
<proteinExistence type="predicted"/>
<dbReference type="PANTHER" id="PTHR36834:SF1">
    <property type="entry name" value="INTEGRAL MEMBRANE PROTEIN"/>
    <property type="match status" value="1"/>
</dbReference>
<feature type="transmembrane region" description="Helical" evidence="1">
    <location>
        <begin position="6"/>
        <end position="29"/>
    </location>
</feature>
<evidence type="ECO:0000313" key="4">
    <source>
        <dbReference type="Proteomes" id="UP001596056"/>
    </source>
</evidence>
<keyword evidence="1" id="KW-1133">Transmembrane helix</keyword>
<evidence type="ECO:0000259" key="2">
    <source>
        <dbReference type="Pfam" id="PF04892"/>
    </source>
</evidence>
<name>A0ABW0SIC3_9RHOB</name>
<feature type="transmembrane region" description="Helical" evidence="1">
    <location>
        <begin position="133"/>
        <end position="154"/>
    </location>
</feature>
<dbReference type="EMBL" id="JBHSNA010000047">
    <property type="protein sequence ID" value="MFC5568406.1"/>
    <property type="molecule type" value="Genomic_DNA"/>
</dbReference>
<dbReference type="InterPro" id="IPR006976">
    <property type="entry name" value="VanZ-like"/>
</dbReference>
<keyword evidence="4" id="KW-1185">Reference proteome</keyword>
<dbReference type="Proteomes" id="UP001596056">
    <property type="component" value="Unassembled WGS sequence"/>
</dbReference>
<evidence type="ECO:0000256" key="1">
    <source>
        <dbReference type="SAM" id="Phobius"/>
    </source>
</evidence>
<feature type="transmembrane region" description="Helical" evidence="1">
    <location>
        <begin position="36"/>
        <end position="54"/>
    </location>
</feature>
<comment type="caution">
    <text evidence="3">The sequence shown here is derived from an EMBL/GenBank/DDBJ whole genome shotgun (WGS) entry which is preliminary data.</text>
</comment>
<accession>A0ABW0SIC3</accession>
<protein>
    <submittedName>
        <fullName evidence="3">VanZ family protein</fullName>
    </submittedName>
</protein>
<organism evidence="3 4">
    <name type="scientific">Rubellimicrobium aerolatum</name>
    <dbReference type="NCBI Taxonomy" id="490979"/>
    <lineage>
        <taxon>Bacteria</taxon>
        <taxon>Pseudomonadati</taxon>
        <taxon>Pseudomonadota</taxon>
        <taxon>Alphaproteobacteria</taxon>
        <taxon>Rhodobacterales</taxon>
        <taxon>Roseobacteraceae</taxon>
        <taxon>Rubellimicrobium</taxon>
    </lineage>
</organism>
<gene>
    <name evidence="3" type="ORF">ACFPOC_18615</name>
</gene>
<dbReference type="PANTHER" id="PTHR36834">
    <property type="entry name" value="MEMBRANE PROTEIN-RELATED"/>
    <property type="match status" value="1"/>
</dbReference>
<feature type="transmembrane region" description="Helical" evidence="1">
    <location>
        <begin position="104"/>
        <end position="121"/>
    </location>
</feature>